<accession>A0A7X8YH97</accession>
<evidence type="ECO:0000313" key="1">
    <source>
        <dbReference type="EMBL" id="NLS13509.1"/>
    </source>
</evidence>
<proteinExistence type="predicted"/>
<comment type="caution">
    <text evidence="1">The sequence shown here is derived from an EMBL/GenBank/DDBJ whole genome shotgun (WGS) entry which is preliminary data.</text>
</comment>
<reference evidence="1 2" key="1">
    <citation type="submission" date="2020-04" db="EMBL/GenBank/DDBJ databases">
        <title>Vibrio sp. SM6, a novel species isolated from seawater.</title>
        <authorList>
            <person name="Wang X."/>
        </authorList>
    </citation>
    <scope>NUCLEOTIDE SEQUENCE [LARGE SCALE GENOMIC DNA]</scope>
    <source>
        <strain evidence="1 2">SM6</strain>
    </source>
</reference>
<gene>
    <name evidence="1" type="ORF">HGP28_11460</name>
</gene>
<organism evidence="1 2">
    <name type="scientific">Vibrio agarilyticus</name>
    <dbReference type="NCBI Taxonomy" id="2726741"/>
    <lineage>
        <taxon>Bacteria</taxon>
        <taxon>Pseudomonadati</taxon>
        <taxon>Pseudomonadota</taxon>
        <taxon>Gammaproteobacteria</taxon>
        <taxon>Vibrionales</taxon>
        <taxon>Vibrionaceae</taxon>
        <taxon>Vibrio</taxon>
    </lineage>
</organism>
<dbReference type="Proteomes" id="UP000535589">
    <property type="component" value="Unassembled WGS sequence"/>
</dbReference>
<evidence type="ECO:0000313" key="2">
    <source>
        <dbReference type="Proteomes" id="UP000535589"/>
    </source>
</evidence>
<name>A0A7X8YH97_9VIBR</name>
<dbReference type="InterPro" id="IPR021482">
    <property type="entry name" value="DUF3135"/>
</dbReference>
<dbReference type="EMBL" id="JABAIK010000010">
    <property type="protein sequence ID" value="NLS13509.1"/>
    <property type="molecule type" value="Genomic_DNA"/>
</dbReference>
<dbReference type="AlphaFoldDB" id="A0A7X8YH97"/>
<keyword evidence="2" id="KW-1185">Reference proteome</keyword>
<dbReference type="Pfam" id="PF11333">
    <property type="entry name" value="DUF3135"/>
    <property type="match status" value="1"/>
</dbReference>
<protein>
    <submittedName>
        <fullName evidence="1">DUF3135 domain-containing protein</fullName>
    </submittedName>
</protein>
<sequence length="125" mass="14071">MTTSSSPLKVPKFDELMALAKNDPSEFDRLKQSLCDQVISAASGDMQPRLRAQQSHIDRVVARCKNPIHTNVVLMNELQKQVMKFREVLSNPSATVQAEQETLDNVVAFRRNAEAEEDKGTKDEK</sequence>
<dbReference type="RefSeq" id="WP_168836606.1">
    <property type="nucleotide sequence ID" value="NZ_JABAIK010000010.1"/>
</dbReference>